<dbReference type="Proteomes" id="UP000314294">
    <property type="component" value="Unassembled WGS sequence"/>
</dbReference>
<reference evidence="1 2" key="1">
    <citation type="submission" date="2019-03" db="EMBL/GenBank/DDBJ databases">
        <title>First draft genome of Liparis tanakae, snailfish: a comprehensive survey of snailfish specific genes.</title>
        <authorList>
            <person name="Kim W."/>
            <person name="Song I."/>
            <person name="Jeong J.-H."/>
            <person name="Kim D."/>
            <person name="Kim S."/>
            <person name="Ryu S."/>
            <person name="Song J.Y."/>
            <person name="Lee S.K."/>
        </authorList>
    </citation>
    <scope>NUCLEOTIDE SEQUENCE [LARGE SCALE GENOMIC DNA]</scope>
    <source>
        <tissue evidence="1">Muscle</tissue>
    </source>
</reference>
<evidence type="ECO:0000313" key="2">
    <source>
        <dbReference type="Proteomes" id="UP000314294"/>
    </source>
</evidence>
<accession>A0A4Z2IR85</accession>
<protein>
    <submittedName>
        <fullName evidence="1">Uncharacterized protein</fullName>
    </submittedName>
</protein>
<dbReference type="EMBL" id="SRLO01000054">
    <property type="protein sequence ID" value="TNN80499.1"/>
    <property type="molecule type" value="Genomic_DNA"/>
</dbReference>
<evidence type="ECO:0000313" key="1">
    <source>
        <dbReference type="EMBL" id="TNN80499.1"/>
    </source>
</evidence>
<organism evidence="1 2">
    <name type="scientific">Liparis tanakae</name>
    <name type="common">Tanaka's snailfish</name>
    <dbReference type="NCBI Taxonomy" id="230148"/>
    <lineage>
        <taxon>Eukaryota</taxon>
        <taxon>Metazoa</taxon>
        <taxon>Chordata</taxon>
        <taxon>Craniata</taxon>
        <taxon>Vertebrata</taxon>
        <taxon>Euteleostomi</taxon>
        <taxon>Actinopterygii</taxon>
        <taxon>Neopterygii</taxon>
        <taxon>Teleostei</taxon>
        <taxon>Neoteleostei</taxon>
        <taxon>Acanthomorphata</taxon>
        <taxon>Eupercaria</taxon>
        <taxon>Perciformes</taxon>
        <taxon>Cottioidei</taxon>
        <taxon>Cottales</taxon>
        <taxon>Liparidae</taxon>
        <taxon>Liparis</taxon>
    </lineage>
</organism>
<name>A0A4Z2IR85_9TELE</name>
<dbReference type="AlphaFoldDB" id="A0A4Z2IR85"/>
<proteinExistence type="predicted"/>
<keyword evidence="2" id="KW-1185">Reference proteome</keyword>
<gene>
    <name evidence="1" type="ORF">EYF80_009238</name>
</gene>
<sequence>MGRPPLEDAGDARLVVMEVQVQASRLEPVAGVIVPQLSVAHQSDRGDTWTKRRSRGSPSSQLGLLLALQMDFGGHVRIFKSPRQRCWQV</sequence>
<comment type="caution">
    <text evidence="1">The sequence shown here is derived from an EMBL/GenBank/DDBJ whole genome shotgun (WGS) entry which is preliminary data.</text>
</comment>